<keyword evidence="4" id="KW-1185">Reference proteome</keyword>
<dbReference type="Gene3D" id="3.40.50.300">
    <property type="entry name" value="P-loop containing nucleotide triphosphate hydrolases"/>
    <property type="match status" value="1"/>
</dbReference>
<evidence type="ECO:0000259" key="2">
    <source>
        <dbReference type="Pfam" id="PF17863"/>
    </source>
</evidence>
<proteinExistence type="predicted"/>
<evidence type="ECO:0000259" key="1">
    <source>
        <dbReference type="Pfam" id="PF07726"/>
    </source>
</evidence>
<accession>A0A412FVD3</accession>
<dbReference type="Proteomes" id="UP000284178">
    <property type="component" value="Unassembled WGS sequence"/>
</dbReference>
<evidence type="ECO:0000313" key="4">
    <source>
        <dbReference type="Proteomes" id="UP000284178"/>
    </source>
</evidence>
<name>A0A412FVD3_9FIRM</name>
<dbReference type="Pfam" id="PF07726">
    <property type="entry name" value="AAA_3"/>
    <property type="match status" value="1"/>
</dbReference>
<feature type="domain" description="ATPase AAA-3" evidence="1">
    <location>
        <begin position="36"/>
        <end position="166"/>
    </location>
</feature>
<dbReference type="AlphaFoldDB" id="A0A412FVD3"/>
<dbReference type="GO" id="GO:0005524">
    <property type="term" value="F:ATP binding"/>
    <property type="evidence" value="ECO:0007669"/>
    <property type="project" value="InterPro"/>
</dbReference>
<dbReference type="InterPro" id="IPR041628">
    <property type="entry name" value="ChlI/MoxR_AAA_lid"/>
</dbReference>
<dbReference type="InterPro" id="IPR011703">
    <property type="entry name" value="ATPase_AAA-3"/>
</dbReference>
<dbReference type="RefSeq" id="WP_117895494.1">
    <property type="nucleotide sequence ID" value="NZ_CABJCV010000016.1"/>
</dbReference>
<dbReference type="Pfam" id="PF17863">
    <property type="entry name" value="AAA_lid_2"/>
    <property type="match status" value="1"/>
</dbReference>
<dbReference type="EMBL" id="QRUP01000016">
    <property type="protein sequence ID" value="RGR72111.1"/>
    <property type="molecule type" value="Genomic_DNA"/>
</dbReference>
<dbReference type="SUPFAM" id="SSF52540">
    <property type="entry name" value="P-loop containing nucleoside triphosphate hydrolases"/>
    <property type="match status" value="1"/>
</dbReference>
<organism evidence="3 4">
    <name type="scientific">Holdemania filiformis</name>
    <dbReference type="NCBI Taxonomy" id="61171"/>
    <lineage>
        <taxon>Bacteria</taxon>
        <taxon>Bacillati</taxon>
        <taxon>Bacillota</taxon>
        <taxon>Erysipelotrichia</taxon>
        <taxon>Erysipelotrichales</taxon>
        <taxon>Erysipelotrichaceae</taxon>
        <taxon>Holdemania</taxon>
    </lineage>
</organism>
<gene>
    <name evidence="3" type="ORF">DWY25_12445</name>
</gene>
<dbReference type="PANTHER" id="PTHR42759">
    <property type="entry name" value="MOXR FAMILY PROTEIN"/>
    <property type="match status" value="1"/>
</dbReference>
<dbReference type="InterPro" id="IPR050764">
    <property type="entry name" value="CbbQ/NirQ/NorQ/GpvN"/>
</dbReference>
<dbReference type="PANTHER" id="PTHR42759:SF5">
    <property type="entry name" value="METHANOL DEHYDROGENASE REGULATOR"/>
    <property type="match status" value="1"/>
</dbReference>
<feature type="domain" description="ChlI/MoxR AAA lid" evidence="2">
    <location>
        <begin position="229"/>
        <end position="298"/>
    </location>
</feature>
<protein>
    <submittedName>
        <fullName evidence="3">MoxR family ATPase</fullName>
    </submittedName>
</protein>
<reference evidence="3 4" key="1">
    <citation type="submission" date="2018-08" db="EMBL/GenBank/DDBJ databases">
        <title>A genome reference for cultivated species of the human gut microbiota.</title>
        <authorList>
            <person name="Zou Y."/>
            <person name="Xue W."/>
            <person name="Luo G."/>
        </authorList>
    </citation>
    <scope>NUCLEOTIDE SEQUENCE [LARGE SCALE GENOMIC DNA]</scope>
    <source>
        <strain evidence="3 4">AF24-29</strain>
    </source>
</reference>
<comment type="caution">
    <text evidence="3">The sequence shown here is derived from an EMBL/GenBank/DDBJ whole genome shotgun (WGS) entry which is preliminary data.</text>
</comment>
<dbReference type="Gene3D" id="1.10.8.80">
    <property type="entry name" value="Magnesium chelatase subunit I, C-Terminal domain"/>
    <property type="match status" value="1"/>
</dbReference>
<dbReference type="InterPro" id="IPR027417">
    <property type="entry name" value="P-loop_NTPase"/>
</dbReference>
<dbReference type="CDD" id="cd00009">
    <property type="entry name" value="AAA"/>
    <property type="match status" value="1"/>
</dbReference>
<evidence type="ECO:0000313" key="3">
    <source>
        <dbReference type="EMBL" id="RGR72111.1"/>
    </source>
</evidence>
<dbReference type="PIRSF" id="PIRSF002849">
    <property type="entry name" value="AAA_ATPase_chaperone_MoxR_prd"/>
    <property type="match status" value="1"/>
</dbReference>
<dbReference type="GO" id="GO:0016887">
    <property type="term" value="F:ATP hydrolysis activity"/>
    <property type="evidence" value="ECO:0007669"/>
    <property type="project" value="InterPro"/>
</dbReference>
<dbReference type="GeneID" id="83016204"/>
<sequence length="316" mass="35337">MIIEQSEQIIREVSKAFTGKDEIIRKVLMTIYAGGHILLEDCPGVGKTTLALAFSKALGLDYQRVQFTPDTLPSDITGFSMLNRQTNQFEYREGAAACNLLLADEINRTSPKTQSALLEAMEEHRVTVDGLTHRLPDPFICIATQNPLGTTGTQPLPESQMDRFMVRLSIGYPTTEDQVRILKARRYVNPLDEITEIASRENIREVQNYLTSVRIHDDVLHYLIRLCERTRELPAVELGVSPRGVLALTQMTKAHAVLKERNYVLPQDVRAVFNDVCAHRLILRPQARVEGIVPQTLLEAVLDEIAPPQKSGGLGA</sequence>